<evidence type="ECO:0008006" key="5">
    <source>
        <dbReference type="Google" id="ProtNLM"/>
    </source>
</evidence>
<evidence type="ECO:0000256" key="2">
    <source>
        <dbReference type="SAM" id="SignalP"/>
    </source>
</evidence>
<dbReference type="Proteomes" id="UP000316714">
    <property type="component" value="Unassembled WGS sequence"/>
</dbReference>
<feature type="signal peptide" evidence="2">
    <location>
        <begin position="1"/>
        <end position="22"/>
    </location>
</feature>
<feature type="chain" id="PRO_5023119027" description="Carboxypeptidase regulatory-like domain-containing protein" evidence="2">
    <location>
        <begin position="23"/>
        <end position="144"/>
    </location>
</feature>
<comment type="caution">
    <text evidence="3">The sequence shown here is derived from an EMBL/GenBank/DDBJ whole genome shotgun (WGS) entry which is preliminary data.</text>
</comment>
<keyword evidence="4" id="KW-1185">Reference proteome</keyword>
<accession>A0A5C5UU46</accession>
<sequence precursor="true">MTRSSRRRASCCLLAVMLLVGCGDGLGRVSGTVTLDGSPIRADADTRCTVTFYPAGGTGATPSGVVDEAGKFELGTGAVDGVEPGEYKVAVSASQLVGDAQPGVPRSGKRLTPAAYGDPNQSGLTATVKPGGNQIDFALSSDSP</sequence>
<dbReference type="EMBL" id="SIHJ01000011">
    <property type="protein sequence ID" value="TWT29187.1"/>
    <property type="molecule type" value="Genomic_DNA"/>
</dbReference>
<dbReference type="AlphaFoldDB" id="A0A5C5UU46"/>
<dbReference type="RefSeq" id="WP_146569124.1">
    <property type="nucleotide sequence ID" value="NZ_SIHJ01000011.1"/>
</dbReference>
<name>A0A5C5UU46_9BACT</name>
<organism evidence="3 4">
    <name type="scientific">Posidoniimonas corsicana</name>
    <dbReference type="NCBI Taxonomy" id="1938618"/>
    <lineage>
        <taxon>Bacteria</taxon>
        <taxon>Pseudomonadati</taxon>
        <taxon>Planctomycetota</taxon>
        <taxon>Planctomycetia</taxon>
        <taxon>Pirellulales</taxon>
        <taxon>Lacipirellulaceae</taxon>
        <taxon>Posidoniimonas</taxon>
    </lineage>
</organism>
<evidence type="ECO:0000313" key="4">
    <source>
        <dbReference type="Proteomes" id="UP000316714"/>
    </source>
</evidence>
<gene>
    <name evidence="3" type="ORF">KOR34_53270</name>
</gene>
<protein>
    <recommendedName>
        <fullName evidence="5">Carboxypeptidase regulatory-like domain-containing protein</fullName>
    </recommendedName>
</protein>
<feature type="region of interest" description="Disordered" evidence="1">
    <location>
        <begin position="99"/>
        <end position="144"/>
    </location>
</feature>
<evidence type="ECO:0000256" key="1">
    <source>
        <dbReference type="SAM" id="MobiDB-lite"/>
    </source>
</evidence>
<keyword evidence="2" id="KW-0732">Signal</keyword>
<evidence type="ECO:0000313" key="3">
    <source>
        <dbReference type="EMBL" id="TWT29187.1"/>
    </source>
</evidence>
<dbReference type="PROSITE" id="PS51257">
    <property type="entry name" value="PROKAR_LIPOPROTEIN"/>
    <property type="match status" value="1"/>
</dbReference>
<proteinExistence type="predicted"/>
<reference evidence="3 4" key="1">
    <citation type="submission" date="2019-02" db="EMBL/GenBank/DDBJ databases">
        <title>Deep-cultivation of Planctomycetes and their phenomic and genomic characterization uncovers novel biology.</title>
        <authorList>
            <person name="Wiegand S."/>
            <person name="Jogler M."/>
            <person name="Boedeker C."/>
            <person name="Pinto D."/>
            <person name="Vollmers J."/>
            <person name="Rivas-Marin E."/>
            <person name="Kohn T."/>
            <person name="Peeters S.H."/>
            <person name="Heuer A."/>
            <person name="Rast P."/>
            <person name="Oberbeckmann S."/>
            <person name="Bunk B."/>
            <person name="Jeske O."/>
            <person name="Meyerdierks A."/>
            <person name="Storesund J.E."/>
            <person name="Kallscheuer N."/>
            <person name="Luecker S."/>
            <person name="Lage O.M."/>
            <person name="Pohl T."/>
            <person name="Merkel B.J."/>
            <person name="Hornburger P."/>
            <person name="Mueller R.-W."/>
            <person name="Bruemmer F."/>
            <person name="Labrenz M."/>
            <person name="Spormann A.M."/>
            <person name="Op Den Camp H."/>
            <person name="Overmann J."/>
            <person name="Amann R."/>
            <person name="Jetten M.S.M."/>
            <person name="Mascher T."/>
            <person name="Medema M.H."/>
            <person name="Devos D.P."/>
            <person name="Kaster A.-K."/>
            <person name="Ovreas L."/>
            <person name="Rohde M."/>
            <person name="Galperin M.Y."/>
            <person name="Jogler C."/>
        </authorList>
    </citation>
    <scope>NUCLEOTIDE SEQUENCE [LARGE SCALE GENOMIC DNA]</scope>
    <source>
        <strain evidence="3 4">KOR34</strain>
    </source>
</reference>
<dbReference type="OrthoDB" id="279278at2"/>